<dbReference type="InterPro" id="IPR000182">
    <property type="entry name" value="GNAT_dom"/>
</dbReference>
<dbReference type="GO" id="GO:0008233">
    <property type="term" value="F:peptidase activity"/>
    <property type="evidence" value="ECO:0007669"/>
    <property type="project" value="UniProtKB-KW"/>
</dbReference>
<evidence type="ECO:0000313" key="2">
    <source>
        <dbReference type="EMBL" id="KPU45532.1"/>
    </source>
</evidence>
<dbReference type="Pfam" id="PF00583">
    <property type="entry name" value="Acetyltransf_1"/>
    <property type="match status" value="1"/>
</dbReference>
<keyword evidence="2" id="KW-0808">Transferase</keyword>
<dbReference type="EMBL" id="LKET01000021">
    <property type="protein sequence ID" value="KPU45532.1"/>
    <property type="molecule type" value="Genomic_DNA"/>
</dbReference>
<feature type="domain" description="N-acetyltransferase" evidence="1">
    <location>
        <begin position="3"/>
        <end position="161"/>
    </location>
</feature>
<dbReference type="SUPFAM" id="SSF55729">
    <property type="entry name" value="Acyl-CoA N-acyltransferases (Nat)"/>
    <property type="match status" value="1"/>
</dbReference>
<dbReference type="GO" id="GO:0016747">
    <property type="term" value="F:acyltransferase activity, transferring groups other than amino-acyl groups"/>
    <property type="evidence" value="ECO:0007669"/>
    <property type="project" value="InterPro"/>
</dbReference>
<dbReference type="CDD" id="cd04301">
    <property type="entry name" value="NAT_SF"/>
    <property type="match status" value="1"/>
</dbReference>
<dbReference type="RefSeq" id="WP_054873879.1">
    <property type="nucleotide sequence ID" value="NZ_LKET01000021.1"/>
</dbReference>
<evidence type="ECO:0000313" key="3">
    <source>
        <dbReference type="Proteomes" id="UP000050326"/>
    </source>
</evidence>
<dbReference type="Gene3D" id="3.40.630.30">
    <property type="match status" value="1"/>
</dbReference>
<dbReference type="AlphaFoldDB" id="A0A0P8Z071"/>
<proteinExistence type="predicted"/>
<gene>
    <name evidence="2" type="primary">paiA_1</name>
    <name evidence="2" type="ORF">OXPF_07650</name>
</gene>
<evidence type="ECO:0000259" key="1">
    <source>
        <dbReference type="PROSITE" id="PS51186"/>
    </source>
</evidence>
<comment type="caution">
    <text evidence="2">The sequence shown here is derived from an EMBL/GenBank/DDBJ whole genome shotgun (WGS) entry which is preliminary data.</text>
</comment>
<dbReference type="Proteomes" id="UP000050326">
    <property type="component" value="Unassembled WGS sequence"/>
</dbReference>
<dbReference type="EC" id="2.3.1.-" evidence="2"/>
<keyword evidence="2" id="KW-0012">Acyltransferase</keyword>
<dbReference type="PATRIC" id="fig|36849.3.peg.818"/>
<dbReference type="OrthoDB" id="9813917at2"/>
<name>A0A0P8Z071_9CLOT</name>
<reference evidence="2 3" key="1">
    <citation type="submission" date="2015-09" db="EMBL/GenBank/DDBJ databases">
        <title>Genome sequence of Oxobacter pfennigii DSM 3222.</title>
        <authorList>
            <person name="Poehlein A."/>
            <person name="Bengelsdorf F.R."/>
            <person name="Schiel-Bengelsdorf B."/>
            <person name="Duerre P."/>
            <person name="Daniel R."/>
        </authorList>
    </citation>
    <scope>NUCLEOTIDE SEQUENCE [LARGE SCALE GENOMIC DNA]</scope>
    <source>
        <strain evidence="2 3">DSM 3222</strain>
    </source>
</reference>
<organism evidence="2 3">
    <name type="scientific">Oxobacter pfennigii</name>
    <dbReference type="NCBI Taxonomy" id="36849"/>
    <lineage>
        <taxon>Bacteria</taxon>
        <taxon>Bacillati</taxon>
        <taxon>Bacillota</taxon>
        <taxon>Clostridia</taxon>
        <taxon>Eubacteriales</taxon>
        <taxon>Clostridiaceae</taxon>
        <taxon>Oxobacter</taxon>
    </lineage>
</organism>
<dbReference type="STRING" id="36849.OXPF_07650"/>
<accession>A0A0P8Z071</accession>
<dbReference type="InterPro" id="IPR016181">
    <property type="entry name" value="Acyl_CoA_acyltransferase"/>
</dbReference>
<keyword evidence="3" id="KW-1185">Reference proteome</keyword>
<sequence>MEVKILEIFDDDYSLYAEVVSKSFLTVAREFNFTEENAPTNPAFIKPRHIMRMKEKGINMFGLFLDNICIGFVAVEKIDNECFCMERLSVLPEYRHKGYGNMLVNFIFDFVKKFGGKKITIGIVNDNEILKRWYIKKGFCQTGTKTFEHLPFEVGYMERTI</sequence>
<dbReference type="PROSITE" id="PS51186">
    <property type="entry name" value="GNAT"/>
    <property type="match status" value="1"/>
</dbReference>
<protein>
    <submittedName>
        <fullName evidence="2">Protease synthase and sporulation negative regulatory protein PAI 1</fullName>
        <ecNumber evidence="2">2.3.1.-</ecNumber>
    </submittedName>
</protein>
<keyword evidence="2" id="KW-0645">Protease</keyword>
<dbReference type="GO" id="GO:0006508">
    <property type="term" value="P:proteolysis"/>
    <property type="evidence" value="ECO:0007669"/>
    <property type="project" value="UniProtKB-KW"/>
</dbReference>
<keyword evidence="2" id="KW-0378">Hydrolase</keyword>